<gene>
    <name evidence="3" type="ORF">DNG_09239</name>
</gene>
<evidence type="ECO:0000313" key="4">
    <source>
        <dbReference type="Proteomes" id="UP001187682"/>
    </source>
</evidence>
<keyword evidence="2" id="KW-0732">Signal</keyword>
<evidence type="ECO:0000256" key="1">
    <source>
        <dbReference type="SAM" id="MobiDB-lite"/>
    </source>
</evidence>
<reference evidence="3" key="1">
    <citation type="submission" date="2018-03" db="EMBL/GenBank/DDBJ databases">
        <authorList>
            <person name="Guldener U."/>
        </authorList>
    </citation>
    <scope>NUCLEOTIDE SEQUENCE</scope>
</reference>
<protein>
    <submittedName>
        <fullName evidence="3">Uncharacterized protein</fullName>
    </submittedName>
</protein>
<keyword evidence="4" id="KW-1185">Reference proteome</keyword>
<proteinExistence type="predicted"/>
<evidence type="ECO:0000313" key="3">
    <source>
        <dbReference type="EMBL" id="SPO06549.1"/>
    </source>
</evidence>
<evidence type="ECO:0000256" key="2">
    <source>
        <dbReference type="SAM" id="SignalP"/>
    </source>
</evidence>
<feature type="signal peptide" evidence="2">
    <location>
        <begin position="1"/>
        <end position="19"/>
    </location>
</feature>
<name>A0AAE8N6I6_9PEZI</name>
<dbReference type="Proteomes" id="UP001187682">
    <property type="component" value="Unassembled WGS sequence"/>
</dbReference>
<feature type="compositionally biased region" description="Polar residues" evidence="1">
    <location>
        <begin position="171"/>
        <end position="188"/>
    </location>
</feature>
<feature type="region of interest" description="Disordered" evidence="1">
    <location>
        <begin position="161"/>
        <end position="194"/>
    </location>
</feature>
<dbReference type="AlphaFoldDB" id="A0AAE8N6I6"/>
<feature type="chain" id="PRO_5042229158" evidence="2">
    <location>
        <begin position="20"/>
        <end position="286"/>
    </location>
</feature>
<organism evidence="3 4">
    <name type="scientific">Cephalotrichum gorgonifer</name>
    <dbReference type="NCBI Taxonomy" id="2041049"/>
    <lineage>
        <taxon>Eukaryota</taxon>
        <taxon>Fungi</taxon>
        <taxon>Dikarya</taxon>
        <taxon>Ascomycota</taxon>
        <taxon>Pezizomycotina</taxon>
        <taxon>Sordariomycetes</taxon>
        <taxon>Hypocreomycetidae</taxon>
        <taxon>Microascales</taxon>
        <taxon>Microascaceae</taxon>
        <taxon>Cephalotrichum</taxon>
    </lineage>
</organism>
<sequence>MAPITSFLGLISFSWLAAAHLAPRQADCPLAEGDDCDCSNEFATACNVASDKWWEGLPVFNSAGTNLIMKSPGCVFVMGSNTPLCQDGTYNINDKGVTDNMVTIFACLPDDHQSDKVKPGCQADIVFPNNYGEILFQQDNCVTDAGGNQLGCAKPINTDLTFDNPYKDRSTQSPPDTGNGDDQTSPIGPNSPRPKVTNCATAVAAAEIICCGWSKDTQKTCANMIEGCGIISNLDNVCQVTITADQTYGACAQFGPDDKVVRGGIGEERANCLNAAFNLNAELIYH</sequence>
<comment type="caution">
    <text evidence="3">The sequence shown here is derived from an EMBL/GenBank/DDBJ whole genome shotgun (WGS) entry which is preliminary data.</text>
</comment>
<accession>A0AAE8N6I6</accession>
<dbReference type="EMBL" id="ONZQ02000016">
    <property type="protein sequence ID" value="SPO06549.1"/>
    <property type="molecule type" value="Genomic_DNA"/>
</dbReference>